<evidence type="ECO:0000259" key="1">
    <source>
        <dbReference type="Pfam" id="PF01592"/>
    </source>
</evidence>
<dbReference type="OrthoDB" id="9804157at2"/>
<dbReference type="RefSeq" id="WP_120783810.1">
    <property type="nucleotide sequence ID" value="NZ_CP032626.1"/>
</dbReference>
<dbReference type="EMBL" id="CP032626">
    <property type="protein sequence ID" value="AYF92036.1"/>
    <property type="molecule type" value="Genomic_DNA"/>
</dbReference>
<dbReference type="CDD" id="cd06664">
    <property type="entry name" value="IscU_like"/>
    <property type="match status" value="1"/>
</dbReference>
<dbReference type="Pfam" id="PF01592">
    <property type="entry name" value="NifU_N"/>
    <property type="match status" value="1"/>
</dbReference>
<dbReference type="SUPFAM" id="SSF82649">
    <property type="entry name" value="SufE/NifU"/>
    <property type="match status" value="1"/>
</dbReference>
<evidence type="ECO:0000313" key="2">
    <source>
        <dbReference type="EMBL" id="AYF92036.1"/>
    </source>
</evidence>
<dbReference type="AlphaFoldDB" id="A0A387ATH7"/>
<accession>A0A387ATH7</accession>
<proteinExistence type="predicted"/>
<sequence>MDLTSIYQRIILQKAQECPNSHEVTGGVHLTNPTCGDDIKITADISRNQLTNLRVACDGCIICKGATAMMLEAIENLSTDEINQLVLNMSKMMTHEDFDDQLLGDLVAFQAVVKLPIRIKCAMLPFKAIYQLINGDDTHR</sequence>
<protein>
    <submittedName>
        <fullName evidence="2">SUF system NifU family Fe-S cluster assembly protein</fullName>
    </submittedName>
</protein>
<name>A0A387ATH7_9LACO</name>
<dbReference type="NCBIfam" id="TIGR01994">
    <property type="entry name" value="SUF_scaf_2"/>
    <property type="match status" value="1"/>
</dbReference>
<dbReference type="GO" id="GO:0016226">
    <property type="term" value="P:iron-sulfur cluster assembly"/>
    <property type="evidence" value="ECO:0007669"/>
    <property type="project" value="InterPro"/>
</dbReference>
<dbReference type="Proteomes" id="UP000272003">
    <property type="component" value="Chromosome"/>
</dbReference>
<dbReference type="KEGG" id="abom:D7I45_00310"/>
<dbReference type="GO" id="GO:0051536">
    <property type="term" value="F:iron-sulfur cluster binding"/>
    <property type="evidence" value="ECO:0007669"/>
    <property type="project" value="InterPro"/>
</dbReference>
<reference evidence="2 3" key="1">
    <citation type="submission" date="2018-09" db="EMBL/GenBank/DDBJ databases">
        <title>Genome sequencing of strain BHWM-4.</title>
        <authorList>
            <person name="Heo J."/>
            <person name="Kim S.-J."/>
            <person name="Kwon S.-W."/>
        </authorList>
    </citation>
    <scope>NUCLEOTIDE SEQUENCE [LARGE SCALE GENOMIC DNA]</scope>
    <source>
        <strain evidence="2 3">BHWM-4</strain>
    </source>
</reference>
<dbReference type="GO" id="GO:0005506">
    <property type="term" value="F:iron ion binding"/>
    <property type="evidence" value="ECO:0007669"/>
    <property type="project" value="InterPro"/>
</dbReference>
<gene>
    <name evidence="2" type="ORF">D7I45_00310</name>
</gene>
<evidence type="ECO:0000313" key="3">
    <source>
        <dbReference type="Proteomes" id="UP000272003"/>
    </source>
</evidence>
<dbReference type="Gene3D" id="3.90.1010.10">
    <property type="match status" value="1"/>
</dbReference>
<feature type="domain" description="NIF system FeS cluster assembly NifU N-terminal" evidence="1">
    <location>
        <begin position="26"/>
        <end position="121"/>
    </location>
</feature>
<keyword evidence="3" id="KW-1185">Reference proteome</keyword>
<organism evidence="2 3">
    <name type="scientific">Apilactobacillus bombintestini</name>
    <dbReference type="NCBI Taxonomy" id="2419772"/>
    <lineage>
        <taxon>Bacteria</taxon>
        <taxon>Bacillati</taxon>
        <taxon>Bacillota</taxon>
        <taxon>Bacilli</taxon>
        <taxon>Lactobacillales</taxon>
        <taxon>Lactobacillaceae</taxon>
        <taxon>Apilactobacillus</taxon>
    </lineage>
</organism>
<dbReference type="InterPro" id="IPR002871">
    <property type="entry name" value="NIF_FeS_clus_asmbl_NifU_N"/>
</dbReference>